<feature type="compositionally biased region" description="Polar residues" evidence="4">
    <location>
        <begin position="545"/>
        <end position="555"/>
    </location>
</feature>
<dbReference type="GO" id="GO:0034727">
    <property type="term" value="P:piecemeal microautophagy of the nucleus"/>
    <property type="evidence" value="ECO:0007669"/>
    <property type="project" value="TreeGrafter"/>
</dbReference>
<feature type="region of interest" description="Disordered" evidence="4">
    <location>
        <begin position="792"/>
        <end position="900"/>
    </location>
</feature>
<feature type="compositionally biased region" description="Low complexity" evidence="4">
    <location>
        <begin position="521"/>
        <end position="532"/>
    </location>
</feature>
<accession>A0A8H5AST7</accession>
<feature type="compositionally biased region" description="Basic and acidic residues" evidence="4">
    <location>
        <begin position="681"/>
        <end position="696"/>
    </location>
</feature>
<dbReference type="AlphaFoldDB" id="A0A8H5AST7"/>
<feature type="compositionally biased region" description="Low complexity" evidence="4">
    <location>
        <begin position="364"/>
        <end position="392"/>
    </location>
</feature>
<feature type="compositionally biased region" description="Basic and acidic residues" evidence="4">
    <location>
        <begin position="643"/>
        <end position="658"/>
    </location>
</feature>
<feature type="compositionally biased region" description="Polar residues" evidence="4">
    <location>
        <begin position="846"/>
        <end position="863"/>
    </location>
</feature>
<dbReference type="InterPro" id="IPR036570">
    <property type="entry name" value="HORMA_dom_sf"/>
</dbReference>
<dbReference type="EMBL" id="JAACJJ010000058">
    <property type="protein sequence ID" value="KAF5309938.1"/>
    <property type="molecule type" value="Genomic_DNA"/>
</dbReference>
<dbReference type="GO" id="GO:0000407">
    <property type="term" value="C:phagophore assembly site"/>
    <property type="evidence" value="ECO:0007669"/>
    <property type="project" value="TreeGrafter"/>
</dbReference>
<feature type="domain" description="Autophagy-related protein 13 N-terminal" evidence="5">
    <location>
        <begin position="14"/>
        <end position="224"/>
    </location>
</feature>
<feature type="compositionally biased region" description="Low complexity" evidence="4">
    <location>
        <begin position="257"/>
        <end position="279"/>
    </location>
</feature>
<proteinExistence type="inferred from homology"/>
<sequence length="913" mass="97344">MSIDLSKADQIAFHFYTKLFYVLNDARATEEPKTPGKVDKWFNLETPDSDLFTREAREPYRTLSTSKPRPFELQVLLKVPELSNNHALVYTPPNESRIRIERNKRYILLEQWTMQVDPGAPVEASGDKALPIIYKHGIVLFRSLFSLLRVLPAWRLHNRLHRKVSAGGMSIELRVRNEVPQEQIHMFGEPIYQPLPTATHEFTPIPQPFGAFVLRGVYLTNPTFKVDELESVLSSRFLSLDKEGFIPTLDKNRQRDSISGSEASSLPSSSGTRSVFSRSPPRAIARGPSGGSGADNVSIADRFIIPSRVTSIGAPTLGITSATGSTALIPPPRPFPTHPQTTNIPAQPIPASGLALNRLRKESLNSSSSSVGRNDPYTSTTHGGTTSLSSSPVSGAAAAAAAIAMPIRRPSINPVHPFKSNTLSSASASPTLSIRQVPPLSATSGSPVLFPSSPLSGTGVGMDALRSHTPTSQTSSPSMGAHARLPPSPMGSSGFAGIHPSPPGYNERTFSPSSLGDRRPGTSGSSSNGAGSYQPHHTFNRDRSTSTSTNANVSISGRVASPVPSTGGAGEGERQGVPVPQRKRYSSTFGYRYTGSVGSTTSIPTSTSGVSAGAPGSGSGGGGSGQGNAIAFGGRATPASIGSHRDRSLGPTQDRRIESPSYLNTNTDDDDISIFVQDIDARKPLSGRERELREQEQGADSWSSRRTHGRAFSESHATDNRYFDGPYAPSPPVPLPLSAGRRGASGGIPTPSTQEAEAFCASTSPTGGPMLTSEDAVDERLRMMNETFRKSLEVIGDSQRRRAERVRPSREGTMDSTEGDGRSTHSGSTNSSAATARPLRRDSGIESPTSPRSQSYQQYNTQGMGLGIGRVRYPSTSSSGLAQSDGGASQGSQEVLGKMDLYEDRRLRGAYNG</sequence>
<evidence type="ECO:0000256" key="4">
    <source>
        <dbReference type="SAM" id="MobiDB-lite"/>
    </source>
</evidence>
<evidence type="ECO:0000256" key="1">
    <source>
        <dbReference type="ARBA" id="ARBA00005246"/>
    </source>
</evidence>
<dbReference type="GO" id="GO:0005829">
    <property type="term" value="C:cytosol"/>
    <property type="evidence" value="ECO:0007669"/>
    <property type="project" value="TreeGrafter"/>
</dbReference>
<feature type="compositionally biased region" description="Polar residues" evidence="4">
    <location>
        <begin position="824"/>
        <end position="834"/>
    </location>
</feature>
<feature type="compositionally biased region" description="Low complexity" evidence="4">
    <location>
        <begin position="594"/>
        <end position="614"/>
    </location>
</feature>
<protein>
    <recommendedName>
        <fullName evidence="3">Autophagy-related protein 13</fullName>
    </recommendedName>
</protein>
<dbReference type="GO" id="GO:1990316">
    <property type="term" value="C:Atg1/ULK1 kinase complex"/>
    <property type="evidence" value="ECO:0007669"/>
    <property type="project" value="InterPro"/>
</dbReference>
<dbReference type="InterPro" id="IPR040182">
    <property type="entry name" value="ATG13"/>
</dbReference>
<evidence type="ECO:0000256" key="2">
    <source>
        <dbReference type="ARBA" id="ARBA00023006"/>
    </source>
</evidence>
<feature type="compositionally biased region" description="Gly residues" evidence="4">
    <location>
        <begin position="615"/>
        <end position="626"/>
    </location>
</feature>
<reference evidence="6 7" key="1">
    <citation type="journal article" date="2020" name="ISME J.">
        <title>Uncovering the hidden diversity of litter-decomposition mechanisms in mushroom-forming fungi.</title>
        <authorList>
            <person name="Floudas D."/>
            <person name="Bentzer J."/>
            <person name="Ahren D."/>
            <person name="Johansson T."/>
            <person name="Persson P."/>
            <person name="Tunlid A."/>
        </authorList>
    </citation>
    <scope>NUCLEOTIDE SEQUENCE [LARGE SCALE GENOMIC DNA]</scope>
    <source>
        <strain evidence="6 7">CBS 101986</strain>
    </source>
</reference>
<dbReference type="PANTHER" id="PTHR13430:SF4">
    <property type="entry name" value="AUTOPHAGY-RELATED PROTEIN 13"/>
    <property type="match status" value="1"/>
</dbReference>
<feature type="region of interest" description="Disordered" evidence="4">
    <location>
        <begin position="437"/>
        <end position="669"/>
    </location>
</feature>
<feature type="region of interest" description="Disordered" evidence="4">
    <location>
        <begin position="251"/>
        <end position="296"/>
    </location>
</feature>
<feature type="compositionally biased region" description="Basic and acidic residues" evidence="4">
    <location>
        <begin position="711"/>
        <end position="722"/>
    </location>
</feature>
<dbReference type="PANTHER" id="PTHR13430">
    <property type="match status" value="1"/>
</dbReference>
<feature type="compositionally biased region" description="Polar residues" evidence="4">
    <location>
        <begin position="874"/>
        <end position="893"/>
    </location>
</feature>
<dbReference type="Gene3D" id="3.30.900.10">
    <property type="entry name" value="HORMA domain"/>
    <property type="match status" value="1"/>
</dbReference>
<dbReference type="Proteomes" id="UP000567179">
    <property type="component" value="Unassembled WGS sequence"/>
</dbReference>
<feature type="compositionally biased region" description="Basic and acidic residues" evidence="4">
    <location>
        <begin position="792"/>
        <end position="823"/>
    </location>
</feature>
<feature type="region of interest" description="Disordered" evidence="4">
    <location>
        <begin position="362"/>
        <end position="392"/>
    </location>
</feature>
<keyword evidence="7" id="KW-1185">Reference proteome</keyword>
<dbReference type="InterPro" id="IPR018731">
    <property type="entry name" value="Atg13_N"/>
</dbReference>
<feature type="region of interest" description="Disordered" evidence="4">
    <location>
        <begin position="323"/>
        <end position="349"/>
    </location>
</feature>
<dbReference type="GO" id="GO:0000423">
    <property type="term" value="P:mitophagy"/>
    <property type="evidence" value="ECO:0007669"/>
    <property type="project" value="TreeGrafter"/>
</dbReference>
<feature type="region of interest" description="Disordered" evidence="4">
    <location>
        <begin position="681"/>
        <end position="772"/>
    </location>
</feature>
<name>A0A8H5AST7_9AGAR</name>
<dbReference type="GO" id="GO:0034497">
    <property type="term" value="P:protein localization to phagophore assembly site"/>
    <property type="evidence" value="ECO:0007669"/>
    <property type="project" value="TreeGrafter"/>
</dbReference>
<feature type="compositionally biased region" description="Low complexity" evidence="4">
    <location>
        <begin position="467"/>
        <end position="478"/>
    </location>
</feature>
<evidence type="ECO:0000313" key="6">
    <source>
        <dbReference type="EMBL" id="KAF5309938.1"/>
    </source>
</evidence>
<gene>
    <name evidence="6" type="ORF">D9619_010220</name>
</gene>
<dbReference type="OrthoDB" id="70161at2759"/>
<comment type="similarity">
    <text evidence="1 3">Belongs to the ATG13 family. Fungi subfamily.</text>
</comment>
<evidence type="ECO:0000313" key="7">
    <source>
        <dbReference type="Proteomes" id="UP000567179"/>
    </source>
</evidence>
<comment type="caution">
    <text evidence="6">The sequence shown here is derived from an EMBL/GenBank/DDBJ whole genome shotgun (WGS) entry which is preliminary data.</text>
</comment>
<evidence type="ECO:0000256" key="3">
    <source>
        <dbReference type="RuleBase" id="RU361214"/>
    </source>
</evidence>
<feature type="compositionally biased region" description="Polar residues" evidence="4">
    <location>
        <begin position="750"/>
        <end position="766"/>
    </location>
</feature>
<dbReference type="Pfam" id="PF10033">
    <property type="entry name" value="ATG13"/>
    <property type="match status" value="1"/>
</dbReference>
<organism evidence="6 7">
    <name type="scientific">Psilocybe cf. subviscida</name>
    <dbReference type="NCBI Taxonomy" id="2480587"/>
    <lineage>
        <taxon>Eukaryota</taxon>
        <taxon>Fungi</taxon>
        <taxon>Dikarya</taxon>
        <taxon>Basidiomycota</taxon>
        <taxon>Agaricomycotina</taxon>
        <taxon>Agaricomycetes</taxon>
        <taxon>Agaricomycetidae</taxon>
        <taxon>Agaricales</taxon>
        <taxon>Agaricineae</taxon>
        <taxon>Strophariaceae</taxon>
        <taxon>Psilocybe</taxon>
    </lineage>
</organism>
<evidence type="ECO:0000259" key="5">
    <source>
        <dbReference type="Pfam" id="PF10033"/>
    </source>
</evidence>
<keyword evidence="2 3" id="KW-0072">Autophagy</keyword>